<reference evidence="1 2" key="1">
    <citation type="submission" date="2021-05" db="EMBL/GenBank/DDBJ databases">
        <title>Novel species in genus Arthrobacter.</title>
        <authorList>
            <person name="Zhang G."/>
        </authorList>
    </citation>
    <scope>NUCLEOTIDE SEQUENCE [LARGE SCALE GENOMIC DNA]</scope>
    <source>
        <strain evidence="2">zg-ZUI227</strain>
    </source>
</reference>
<evidence type="ECO:0000313" key="1">
    <source>
        <dbReference type="EMBL" id="QWC09993.1"/>
    </source>
</evidence>
<protein>
    <submittedName>
        <fullName evidence="1">Uncharacterized protein</fullName>
    </submittedName>
</protein>
<dbReference type="EMBL" id="CP076022">
    <property type="protein sequence ID" value="QWC09993.1"/>
    <property type="molecule type" value="Genomic_DNA"/>
</dbReference>
<evidence type="ECO:0000313" key="2">
    <source>
        <dbReference type="Proteomes" id="UP000676885"/>
    </source>
</evidence>
<accession>A0A975R0Y5</accession>
<dbReference type="RefSeq" id="WP_210227264.1">
    <property type="nucleotide sequence ID" value="NZ_CP076022.1"/>
</dbReference>
<name>A0A975R0Y5_9MICC</name>
<keyword evidence="2" id="KW-1185">Reference proteome</keyword>
<sequence>MEAWHGANPPGAADAAAAAGYVSSVITNLETLQNMLPGMVQMDWRSQAADEFSSLMESCGLSIGQTLEEFEAARVALARYETELGMPGQGDG</sequence>
<organism evidence="1 2">
    <name type="scientific">Arthrobacter jiangjiafuii</name>
    <dbReference type="NCBI Taxonomy" id="2817475"/>
    <lineage>
        <taxon>Bacteria</taxon>
        <taxon>Bacillati</taxon>
        <taxon>Actinomycetota</taxon>
        <taxon>Actinomycetes</taxon>
        <taxon>Micrococcales</taxon>
        <taxon>Micrococcaceae</taxon>
        <taxon>Arthrobacter</taxon>
    </lineage>
</organism>
<gene>
    <name evidence="1" type="ORF">KKR91_16350</name>
</gene>
<dbReference type="KEGG" id="ajg:KKR91_16350"/>
<dbReference type="Proteomes" id="UP000676885">
    <property type="component" value="Chromosome"/>
</dbReference>
<dbReference type="AlphaFoldDB" id="A0A975R0Y5"/>
<proteinExistence type="predicted"/>